<dbReference type="PANTHER" id="PTHR35149:SF2">
    <property type="entry name" value="DUF262 DOMAIN-CONTAINING PROTEIN"/>
    <property type="match status" value="1"/>
</dbReference>
<comment type="caution">
    <text evidence="3">The sequence shown here is derived from an EMBL/GenBank/DDBJ whole genome shotgun (WGS) entry which is preliminary data.</text>
</comment>
<accession>A0ABY2TH60</accession>
<protein>
    <submittedName>
        <fullName evidence="3">DUF262 domain-containing protein</fullName>
    </submittedName>
</protein>
<dbReference type="InterPro" id="IPR004919">
    <property type="entry name" value="GmrSD_N"/>
</dbReference>
<dbReference type="PANTHER" id="PTHR35149">
    <property type="entry name" value="SLL5132 PROTEIN"/>
    <property type="match status" value="1"/>
</dbReference>
<keyword evidence="4" id="KW-1185">Reference proteome</keyword>
<evidence type="ECO:0000313" key="4">
    <source>
        <dbReference type="Proteomes" id="UP000308539"/>
    </source>
</evidence>
<evidence type="ECO:0000259" key="1">
    <source>
        <dbReference type="Pfam" id="PF03235"/>
    </source>
</evidence>
<feature type="domain" description="GmrSD restriction endonucleases C-terminal" evidence="2">
    <location>
        <begin position="417"/>
        <end position="545"/>
    </location>
</feature>
<organism evidence="3 4">
    <name type="scientific">Lysinibacillus varians</name>
    <dbReference type="NCBI Taxonomy" id="1145276"/>
    <lineage>
        <taxon>Bacteria</taxon>
        <taxon>Bacillati</taxon>
        <taxon>Bacillota</taxon>
        <taxon>Bacilli</taxon>
        <taxon>Bacillales</taxon>
        <taxon>Bacillaceae</taxon>
        <taxon>Lysinibacillus</taxon>
    </lineage>
</organism>
<name>A0ABY2TH60_9BACI</name>
<dbReference type="Pfam" id="PF03235">
    <property type="entry name" value="GmrSD_N"/>
    <property type="match status" value="1"/>
</dbReference>
<proteinExistence type="predicted"/>
<dbReference type="Pfam" id="PF07510">
    <property type="entry name" value="GmrSD_C"/>
    <property type="match status" value="1"/>
</dbReference>
<dbReference type="EMBL" id="SZPV01000011">
    <property type="protein sequence ID" value="TKI66466.1"/>
    <property type="molecule type" value="Genomic_DNA"/>
</dbReference>
<reference evidence="3 4" key="1">
    <citation type="submission" date="2019-04" db="EMBL/GenBank/DDBJ databases">
        <title>Lysinibacillus genome sequencing.</title>
        <authorList>
            <person name="Dunlap C."/>
        </authorList>
    </citation>
    <scope>NUCLEOTIDE SEQUENCE [LARGE SCALE GENOMIC DNA]</scope>
    <source>
        <strain evidence="3 4">NBRC 109424</strain>
    </source>
</reference>
<sequence>MAIKNFGFSTVETFLMTNKYFIPDYQREYSWDEEEQINDFWLDLLDLVENDRENHFFGQIVVHDDMEEKKKYIIDGQQRSSTSVIFFAVMIRLFDELYNETGKESALNKFEDIRVAIVGRWSEEENGLKFHMGKMDNIFFRDFIQRGKPISGEVTEASHNRIKNAYEFLYRKLSEELIGLDSYDKYEKLLNFYISFKDKFTLMYVETDDINEAFIIFETLNARGKELETSDLLKNHLFKTSNNLIDDVKNEWLKMQGNAEGIDLTKFIRTIWNSSNDFSRERELYKNLKRAVTKPNECLTFTKKLVDSLDPYKVLIDPQNESYFVDKEIEKHIENLKVLSASTYFPIVIAMANASYDEVDIKKVLQAIESFIVRNCVIAGKVANRYEMLFAKVAKKISKEKLSYNKILAELKPEMLNDDDFENYFEVAIIKSSSVAKFVLRRIADYQQKEMLVNPSNLVIHLEHIMPKKIGKWKISDELHQKYLHRIGNLTLLSDEYNTSIKNKVFSEKKETYKKSKIEMTKTLSNYNEWTVSRIDERQKDLFEVAKKVWKDF</sequence>
<gene>
    <name evidence="3" type="ORF">FC752_04265</name>
</gene>
<dbReference type="Proteomes" id="UP000308539">
    <property type="component" value="Unassembled WGS sequence"/>
</dbReference>
<dbReference type="RefSeq" id="WP_025220453.1">
    <property type="nucleotide sequence ID" value="NZ_CP006837.1"/>
</dbReference>
<evidence type="ECO:0000313" key="3">
    <source>
        <dbReference type="EMBL" id="TKI66466.1"/>
    </source>
</evidence>
<feature type="domain" description="GmrSD restriction endonucleases N-terminal" evidence="1">
    <location>
        <begin position="18"/>
        <end position="238"/>
    </location>
</feature>
<dbReference type="InterPro" id="IPR011089">
    <property type="entry name" value="GmrSD_C"/>
</dbReference>
<evidence type="ECO:0000259" key="2">
    <source>
        <dbReference type="Pfam" id="PF07510"/>
    </source>
</evidence>